<organism evidence="2 3">
    <name type="scientific">Variovorax terrae</name>
    <dbReference type="NCBI Taxonomy" id="2923278"/>
    <lineage>
        <taxon>Bacteria</taxon>
        <taxon>Pseudomonadati</taxon>
        <taxon>Pseudomonadota</taxon>
        <taxon>Betaproteobacteria</taxon>
        <taxon>Burkholderiales</taxon>
        <taxon>Comamonadaceae</taxon>
        <taxon>Variovorax</taxon>
    </lineage>
</organism>
<evidence type="ECO:0000256" key="1">
    <source>
        <dbReference type="SAM" id="MobiDB-lite"/>
    </source>
</evidence>
<sequence>MSLFQWFSRKKPALPVPMPESSGLSRVEATRPVASAKAAGAKMPPGGTEHAANRKSERMARRELLYSVVRESMVRAGVLSASYKFKVLSLDQRGRQFMVMMDLARGFAGEPARLAEIEAMIAQNAKSRYDIVVTAVYWRMNEHVAVGQVQARVPAASALPRVSQPAPLGEAESPRARPAVPRFEPIQEDEVAAFKRALAASAVPAAPVAAPAAAATAAAAALPAAAALAARPNASRYALLTGYEDTEMPDPDARMPALSTTQYGDLN</sequence>
<feature type="compositionally biased region" description="Low complexity" evidence="1">
    <location>
        <begin position="36"/>
        <end position="47"/>
    </location>
</feature>
<evidence type="ECO:0000313" key="3">
    <source>
        <dbReference type="Proteomes" id="UP001139447"/>
    </source>
</evidence>
<accession>A0A9X1VYL9</accession>
<evidence type="ECO:0000313" key="2">
    <source>
        <dbReference type="EMBL" id="MCJ0765673.1"/>
    </source>
</evidence>
<proteinExistence type="predicted"/>
<feature type="region of interest" description="Disordered" evidence="1">
    <location>
        <begin position="36"/>
        <end position="56"/>
    </location>
</feature>
<dbReference type="Proteomes" id="UP001139447">
    <property type="component" value="Unassembled WGS sequence"/>
</dbReference>
<reference evidence="2" key="1">
    <citation type="submission" date="2022-03" db="EMBL/GenBank/DDBJ databases">
        <authorList>
            <person name="Woo C.Y."/>
        </authorList>
    </citation>
    <scope>NUCLEOTIDE SEQUENCE</scope>
    <source>
        <strain evidence="2">CYS-02</strain>
    </source>
</reference>
<dbReference type="AlphaFoldDB" id="A0A9X1VYL9"/>
<dbReference type="RefSeq" id="WP_243309271.1">
    <property type="nucleotide sequence ID" value="NZ_JALGBI010000003.1"/>
</dbReference>
<comment type="caution">
    <text evidence="2">The sequence shown here is derived from an EMBL/GenBank/DDBJ whole genome shotgun (WGS) entry which is preliminary data.</text>
</comment>
<protein>
    <submittedName>
        <fullName evidence="2">Uncharacterized protein</fullName>
    </submittedName>
</protein>
<feature type="region of interest" description="Disordered" evidence="1">
    <location>
        <begin position="245"/>
        <end position="267"/>
    </location>
</feature>
<gene>
    <name evidence="2" type="ORF">MMF98_20870</name>
</gene>
<feature type="compositionally biased region" description="Polar residues" evidence="1">
    <location>
        <begin position="258"/>
        <end position="267"/>
    </location>
</feature>
<dbReference type="EMBL" id="JALGBI010000003">
    <property type="protein sequence ID" value="MCJ0765673.1"/>
    <property type="molecule type" value="Genomic_DNA"/>
</dbReference>
<name>A0A9X1VYL9_9BURK</name>
<keyword evidence="3" id="KW-1185">Reference proteome</keyword>